<feature type="transmembrane region" description="Helical" evidence="1">
    <location>
        <begin position="158"/>
        <end position="181"/>
    </location>
</feature>
<keyword evidence="1" id="KW-0812">Transmembrane</keyword>
<feature type="transmembrane region" description="Helical" evidence="1">
    <location>
        <begin position="132"/>
        <end position="152"/>
    </location>
</feature>
<organism evidence="2 3">
    <name type="scientific">Sediminicurvatus halobius</name>
    <dbReference type="NCBI Taxonomy" id="2182432"/>
    <lineage>
        <taxon>Bacteria</taxon>
        <taxon>Pseudomonadati</taxon>
        <taxon>Pseudomonadota</taxon>
        <taxon>Gammaproteobacteria</taxon>
        <taxon>Chromatiales</taxon>
        <taxon>Ectothiorhodospiraceae</taxon>
        <taxon>Sediminicurvatus</taxon>
    </lineage>
</organism>
<protein>
    <submittedName>
        <fullName evidence="2">NnrS family protein</fullName>
    </submittedName>
</protein>
<sequence>MGKLTGGSRRHPAYPVFFPVAAAYGAIALPVSVLALHGMAPLPPLATPWGHAQELLFGFGLLVAAGFLLSRERPAVLALLLGLWLLARTATLVAPAGPVAALAGSGFALLVAAVAAPRFLSAAKKLRNQAFAPILIAISLAATAFHAAGASLGTPARYAAVHAGVLLFAVLMLFMAGRIIAPAAAGAARQAGHHLEARVQPRLEAALLLLMAIALVAMLIPGARVAGGTALVLAGAVAAVRLARWRLWWSRHRPDLLCLGAGYAWLAVGLLLWGASALLGVPGRGEAVHAITVGAMGTLTVSVMARIWLVKAGADPAAAPEPVIGTLLLAGAAALRLLQPGSEPALLAAAALWALAYLVLLGLFLRVPHGRRRAARASGEARRRAPGRP</sequence>
<evidence type="ECO:0000256" key="1">
    <source>
        <dbReference type="SAM" id="Phobius"/>
    </source>
</evidence>
<feature type="transmembrane region" description="Helical" evidence="1">
    <location>
        <begin position="202"/>
        <end position="220"/>
    </location>
</feature>
<comment type="caution">
    <text evidence="2">The sequence shown here is derived from an EMBL/GenBank/DDBJ whole genome shotgun (WGS) entry which is preliminary data.</text>
</comment>
<dbReference type="AlphaFoldDB" id="A0A2U2MVM7"/>
<keyword evidence="3" id="KW-1185">Reference proteome</keyword>
<feature type="transmembrane region" description="Helical" evidence="1">
    <location>
        <begin position="345"/>
        <end position="365"/>
    </location>
</feature>
<name>A0A2U2MVM7_9GAMM</name>
<gene>
    <name evidence="2" type="ORF">DEM34_19195</name>
</gene>
<dbReference type="InterPro" id="IPR010266">
    <property type="entry name" value="NnrS"/>
</dbReference>
<evidence type="ECO:0000313" key="2">
    <source>
        <dbReference type="EMBL" id="PWG60908.1"/>
    </source>
</evidence>
<dbReference type="Pfam" id="PF05940">
    <property type="entry name" value="NnrS"/>
    <property type="match status" value="1"/>
</dbReference>
<keyword evidence="1" id="KW-0472">Membrane</keyword>
<dbReference type="RefSeq" id="WP_109680422.1">
    <property type="nucleotide sequence ID" value="NZ_QFFI01000074.1"/>
</dbReference>
<feature type="transmembrane region" description="Helical" evidence="1">
    <location>
        <begin position="256"/>
        <end position="281"/>
    </location>
</feature>
<dbReference type="OrthoDB" id="6372248at2"/>
<dbReference type="EMBL" id="QFFI01000074">
    <property type="protein sequence ID" value="PWG60908.1"/>
    <property type="molecule type" value="Genomic_DNA"/>
</dbReference>
<dbReference type="Proteomes" id="UP000245474">
    <property type="component" value="Unassembled WGS sequence"/>
</dbReference>
<feature type="transmembrane region" description="Helical" evidence="1">
    <location>
        <begin position="100"/>
        <end position="120"/>
    </location>
</feature>
<keyword evidence="1" id="KW-1133">Transmembrane helix</keyword>
<evidence type="ECO:0000313" key="3">
    <source>
        <dbReference type="Proteomes" id="UP000245474"/>
    </source>
</evidence>
<reference evidence="2 3" key="1">
    <citation type="submission" date="2018-05" db="EMBL/GenBank/DDBJ databases">
        <title>Spiribacter halobius sp. nov., a moderately halophilic bacterium isolated from marine solar saltern.</title>
        <authorList>
            <person name="Zheng W.-S."/>
            <person name="Lu D.-C."/>
            <person name="Du Z.-J."/>
        </authorList>
    </citation>
    <scope>NUCLEOTIDE SEQUENCE [LARGE SCALE GENOMIC DNA]</scope>
    <source>
        <strain evidence="2 3">E85</strain>
    </source>
</reference>
<feature type="transmembrane region" description="Helical" evidence="1">
    <location>
        <begin position="226"/>
        <end position="244"/>
    </location>
</feature>
<feature type="transmembrane region" description="Helical" evidence="1">
    <location>
        <begin position="12"/>
        <end position="37"/>
    </location>
</feature>
<feature type="transmembrane region" description="Helical" evidence="1">
    <location>
        <begin position="322"/>
        <end position="339"/>
    </location>
</feature>
<feature type="transmembrane region" description="Helical" evidence="1">
    <location>
        <begin position="76"/>
        <end position="94"/>
    </location>
</feature>
<proteinExistence type="predicted"/>
<feature type="transmembrane region" description="Helical" evidence="1">
    <location>
        <begin position="287"/>
        <end position="310"/>
    </location>
</feature>
<accession>A0A2U2MVM7</accession>
<feature type="transmembrane region" description="Helical" evidence="1">
    <location>
        <begin position="49"/>
        <end position="69"/>
    </location>
</feature>